<evidence type="ECO:0000313" key="2">
    <source>
        <dbReference type="EnsemblPlants" id="OPUNC05G17500.1"/>
    </source>
</evidence>
<sequence length="106" mass="11741">MAWWSDDGHCAGWLCEALFGIAGKSLAKLWVGMTTTLLLGIVPLLGGVHQEPSPCNSSHWWTPAMPSKLYKSRVFDEAFAFLVLFLALQRHRSEIEAAVSLGRQAR</sequence>
<dbReference type="Gramene" id="OPUNC05G17500.1">
    <property type="protein sequence ID" value="OPUNC05G17500.1"/>
    <property type="gene ID" value="OPUNC05G17500"/>
</dbReference>
<dbReference type="EnsemblPlants" id="OPUNC05G17500.1">
    <property type="protein sequence ID" value="OPUNC05G17500.1"/>
    <property type="gene ID" value="OPUNC05G17500"/>
</dbReference>
<proteinExistence type="predicted"/>
<keyword evidence="1" id="KW-1133">Transmembrane helix</keyword>
<name>A0A0E0L3N1_ORYPU</name>
<dbReference type="HOGENOM" id="CLU_2227559_0_0_1"/>
<dbReference type="AlphaFoldDB" id="A0A0E0L3N1"/>
<keyword evidence="1" id="KW-0812">Transmembrane</keyword>
<reference evidence="2" key="1">
    <citation type="submission" date="2015-04" db="UniProtKB">
        <authorList>
            <consortium name="EnsemblPlants"/>
        </authorList>
    </citation>
    <scope>IDENTIFICATION</scope>
</reference>
<organism evidence="2">
    <name type="scientific">Oryza punctata</name>
    <name type="common">Red rice</name>
    <dbReference type="NCBI Taxonomy" id="4537"/>
    <lineage>
        <taxon>Eukaryota</taxon>
        <taxon>Viridiplantae</taxon>
        <taxon>Streptophyta</taxon>
        <taxon>Embryophyta</taxon>
        <taxon>Tracheophyta</taxon>
        <taxon>Spermatophyta</taxon>
        <taxon>Magnoliopsida</taxon>
        <taxon>Liliopsida</taxon>
        <taxon>Poales</taxon>
        <taxon>Poaceae</taxon>
        <taxon>BOP clade</taxon>
        <taxon>Oryzoideae</taxon>
        <taxon>Oryzeae</taxon>
        <taxon>Oryzinae</taxon>
        <taxon>Oryza</taxon>
    </lineage>
</organism>
<evidence type="ECO:0000313" key="3">
    <source>
        <dbReference type="Proteomes" id="UP000026962"/>
    </source>
</evidence>
<feature type="transmembrane region" description="Helical" evidence="1">
    <location>
        <begin position="29"/>
        <end position="49"/>
    </location>
</feature>
<keyword evidence="3" id="KW-1185">Reference proteome</keyword>
<evidence type="ECO:0000256" key="1">
    <source>
        <dbReference type="SAM" id="Phobius"/>
    </source>
</evidence>
<protein>
    <submittedName>
        <fullName evidence="2">Uncharacterized protein</fullName>
    </submittedName>
</protein>
<keyword evidence="1" id="KW-0472">Membrane</keyword>
<dbReference type="Proteomes" id="UP000026962">
    <property type="component" value="Chromosome 5"/>
</dbReference>
<reference evidence="2" key="2">
    <citation type="submission" date="2018-05" db="EMBL/GenBank/DDBJ databases">
        <title>OpunRS2 (Oryza punctata Reference Sequence Version 2).</title>
        <authorList>
            <person name="Zhang J."/>
            <person name="Kudrna D."/>
            <person name="Lee S."/>
            <person name="Talag J."/>
            <person name="Welchert J."/>
            <person name="Wing R.A."/>
        </authorList>
    </citation>
    <scope>NUCLEOTIDE SEQUENCE [LARGE SCALE GENOMIC DNA]</scope>
</reference>
<accession>A0A0E0L3N1</accession>